<evidence type="ECO:0008006" key="3">
    <source>
        <dbReference type="Google" id="ProtNLM"/>
    </source>
</evidence>
<evidence type="ECO:0000313" key="1">
    <source>
        <dbReference type="EMBL" id="BBY15352.1"/>
    </source>
</evidence>
<dbReference type="AlphaFoldDB" id="A0AAD1IKQ5"/>
<dbReference type="Proteomes" id="UP000466607">
    <property type="component" value="Chromosome"/>
</dbReference>
<gene>
    <name evidence="1" type="ORF">MLIT_09440</name>
</gene>
<sequence>MQWPFLGTEALAAGVVTRYQLATRHDALFRNVYVPKGQAVTPVDKAVGAWLWSGRRATVAGLSAAALHGTKWIDATLPAELNQPSRHKTGNILLHNDTLTDDEICLARGIPTTTPARTAFDLGRRKGVTTAVVRLDALRQATRLRADDVEAIADRHRGARGIVQLRQALVLSDAGAESPQETRTRLVLTAAGMRPTHTQIEVYDHHDFVARIDMGYPRWKVGVEYDGPQHWTDPRVRDRDLERRARLAALGWRIVHVNAEMLRYRRAVIVGRTEAALADARRT</sequence>
<reference evidence="1 2" key="1">
    <citation type="journal article" date="2019" name="Emerg. Microbes Infect.">
        <title>Comprehensive subspecies identification of 175 nontuberculous mycobacteria species based on 7547 genomic profiles.</title>
        <authorList>
            <person name="Matsumoto Y."/>
            <person name="Kinjo T."/>
            <person name="Motooka D."/>
            <person name="Nabeya D."/>
            <person name="Jung N."/>
            <person name="Uechi K."/>
            <person name="Horii T."/>
            <person name="Iida T."/>
            <person name="Fujita J."/>
            <person name="Nakamura S."/>
        </authorList>
    </citation>
    <scope>NUCLEOTIDE SEQUENCE [LARGE SCALE GENOMIC DNA]</scope>
    <source>
        <strain evidence="1 2">JCM 17423</strain>
    </source>
</reference>
<accession>A0AAD1IKQ5</accession>
<dbReference type="SUPFAM" id="SSF52980">
    <property type="entry name" value="Restriction endonuclease-like"/>
    <property type="match status" value="1"/>
</dbReference>
<proteinExistence type="predicted"/>
<organism evidence="1 2">
    <name type="scientific">Mycolicibacterium litorale</name>
    <dbReference type="NCBI Taxonomy" id="758802"/>
    <lineage>
        <taxon>Bacteria</taxon>
        <taxon>Bacillati</taxon>
        <taxon>Actinomycetota</taxon>
        <taxon>Actinomycetes</taxon>
        <taxon>Mycobacteriales</taxon>
        <taxon>Mycobacteriaceae</taxon>
        <taxon>Mycolicibacterium</taxon>
    </lineage>
</organism>
<keyword evidence="2" id="KW-1185">Reference proteome</keyword>
<evidence type="ECO:0000313" key="2">
    <source>
        <dbReference type="Proteomes" id="UP000466607"/>
    </source>
</evidence>
<name>A0AAD1IKQ5_9MYCO</name>
<dbReference type="EMBL" id="AP022586">
    <property type="protein sequence ID" value="BBY15352.1"/>
    <property type="molecule type" value="Genomic_DNA"/>
</dbReference>
<dbReference type="InterPro" id="IPR011335">
    <property type="entry name" value="Restrct_endonuc-II-like"/>
</dbReference>
<protein>
    <recommendedName>
        <fullName evidence="3">DUF559 domain-containing protein</fullName>
    </recommendedName>
</protein>
<dbReference type="Gene3D" id="3.40.960.10">
    <property type="entry name" value="VSR Endonuclease"/>
    <property type="match status" value="1"/>
</dbReference>